<feature type="compositionally biased region" description="Basic residues" evidence="1">
    <location>
        <begin position="265"/>
        <end position="277"/>
    </location>
</feature>
<gene>
    <name evidence="2" type="ordered locus">MK1353</name>
</gene>
<keyword evidence="3" id="KW-1185">Reference proteome</keyword>
<proteinExistence type="predicted"/>
<dbReference type="HOGENOM" id="CLU_1003297_0_0_2"/>
<feature type="compositionally biased region" description="Basic and acidic residues" evidence="1">
    <location>
        <begin position="245"/>
        <end position="256"/>
    </location>
</feature>
<sequence length="277" mass="30678">MHLASRISTDRRARAKAEGLTAFGSALQTLSVGIAAALGTRLGDGEVEVTNRAVESLGIRPPFDEEKYLRGLTSVRDDPNRAYETMYRALWRWPRKVFRELHRTLEEDQAAFAGIVDYLWEEIIRQARESPALDEFVREVGKGWKVTREAAEATGLAGSIAGTVGDLLRRSLSRLHGGSEGDRDRSERRDEHRSWRLGDAISQYSGSSEGTSPLSKRTGDAPRGRGEVARDPGFDGVDGAGRSGEVPRTRPREPEGTARGGRGTGRGRRGPWRWLRR</sequence>
<dbReference type="InParanoid" id="Q8TVN5"/>
<protein>
    <submittedName>
        <fullName evidence="2">Uncharacterized protein specific for M.kandleri, MK-45 family</fullName>
    </submittedName>
</protein>
<feature type="compositionally biased region" description="Polar residues" evidence="1">
    <location>
        <begin position="202"/>
        <end position="215"/>
    </location>
</feature>
<dbReference type="STRING" id="190192.MK1353"/>
<dbReference type="Proteomes" id="UP000001826">
    <property type="component" value="Chromosome"/>
</dbReference>
<accession>Q8TVN5</accession>
<dbReference type="PaxDb" id="190192-MK1353"/>
<dbReference type="AlphaFoldDB" id="Q8TVN5"/>
<dbReference type="EnsemblBacteria" id="AAM02566">
    <property type="protein sequence ID" value="AAM02566"/>
    <property type="gene ID" value="MK1353"/>
</dbReference>
<evidence type="ECO:0000313" key="3">
    <source>
        <dbReference type="Proteomes" id="UP000001826"/>
    </source>
</evidence>
<dbReference type="EMBL" id="AE009439">
    <property type="protein sequence ID" value="AAM02566.1"/>
    <property type="molecule type" value="Genomic_DNA"/>
</dbReference>
<reference evidence="2 3" key="1">
    <citation type="journal article" date="2002" name="Proc. Natl. Acad. Sci. U.S.A.">
        <title>The complete genome of hyperthermophile Methanopyrus kandleri AV19 and monophyly of archaeal methanogens.</title>
        <authorList>
            <person name="Slesarev A.I."/>
            <person name="Mezhevaya K.V."/>
            <person name="Makarova K.S."/>
            <person name="Polushin N.N."/>
            <person name="Shcherbinina O.V."/>
            <person name="Shakhova V.V."/>
            <person name="Belova G.I."/>
            <person name="Aravind L."/>
            <person name="Natale D.A."/>
            <person name="Rogozin I.B."/>
            <person name="Tatusov R.L."/>
            <person name="Wolf Y.I."/>
            <person name="Stetter K.O."/>
            <person name="Malykh A.G."/>
            <person name="Koonin E.V."/>
            <person name="Kozyavkin S.A."/>
        </authorList>
    </citation>
    <scope>NUCLEOTIDE SEQUENCE [LARGE SCALE GENOMIC DNA]</scope>
    <source>
        <strain evidence="3">AV19 / DSM 6324 / JCM 9639 / NBRC 100938</strain>
    </source>
</reference>
<feature type="compositionally biased region" description="Basic and acidic residues" evidence="1">
    <location>
        <begin position="217"/>
        <end position="233"/>
    </location>
</feature>
<dbReference type="KEGG" id="mka:MK1353"/>
<evidence type="ECO:0000313" key="2">
    <source>
        <dbReference type="EMBL" id="AAM02566.1"/>
    </source>
</evidence>
<evidence type="ECO:0000256" key="1">
    <source>
        <dbReference type="SAM" id="MobiDB-lite"/>
    </source>
</evidence>
<feature type="compositionally biased region" description="Basic and acidic residues" evidence="1">
    <location>
        <begin position="177"/>
        <end position="196"/>
    </location>
</feature>
<organism evidence="2 3">
    <name type="scientific">Methanopyrus kandleri (strain AV19 / DSM 6324 / JCM 9639 / NBRC 100938)</name>
    <dbReference type="NCBI Taxonomy" id="190192"/>
    <lineage>
        <taxon>Archaea</taxon>
        <taxon>Methanobacteriati</taxon>
        <taxon>Methanobacteriota</taxon>
        <taxon>Methanomada group</taxon>
        <taxon>Methanopyri</taxon>
        <taxon>Methanopyrales</taxon>
        <taxon>Methanopyraceae</taxon>
        <taxon>Methanopyrus</taxon>
    </lineage>
</organism>
<feature type="region of interest" description="Disordered" evidence="1">
    <location>
        <begin position="174"/>
        <end position="277"/>
    </location>
</feature>
<name>Q8TVN5_METKA</name>